<organism evidence="2 3">
    <name type="scientific">Mycena alexandri</name>
    <dbReference type="NCBI Taxonomy" id="1745969"/>
    <lineage>
        <taxon>Eukaryota</taxon>
        <taxon>Fungi</taxon>
        <taxon>Dikarya</taxon>
        <taxon>Basidiomycota</taxon>
        <taxon>Agaricomycotina</taxon>
        <taxon>Agaricomycetes</taxon>
        <taxon>Agaricomycetidae</taxon>
        <taxon>Agaricales</taxon>
        <taxon>Marasmiineae</taxon>
        <taxon>Mycenaceae</taxon>
        <taxon>Mycena</taxon>
    </lineage>
</organism>
<proteinExistence type="predicted"/>
<dbReference type="Proteomes" id="UP001218188">
    <property type="component" value="Unassembled WGS sequence"/>
</dbReference>
<dbReference type="PANTHER" id="PTHR33096">
    <property type="entry name" value="CXC2 DOMAIN-CONTAINING PROTEIN"/>
    <property type="match status" value="1"/>
</dbReference>
<keyword evidence="3" id="KW-1185">Reference proteome</keyword>
<dbReference type="AlphaFoldDB" id="A0AAD6TBN3"/>
<dbReference type="EMBL" id="JARJCM010000016">
    <property type="protein sequence ID" value="KAJ7041463.1"/>
    <property type="molecule type" value="Genomic_DNA"/>
</dbReference>
<gene>
    <name evidence="2" type="ORF">C8F04DRAFT_1208333</name>
</gene>
<accession>A0AAD6TBN3</accession>
<comment type="caution">
    <text evidence="2">The sequence shown here is derived from an EMBL/GenBank/DDBJ whole genome shotgun (WGS) entry which is preliminary data.</text>
</comment>
<reference evidence="2" key="1">
    <citation type="submission" date="2023-03" db="EMBL/GenBank/DDBJ databases">
        <title>Massive genome expansion in bonnet fungi (Mycena s.s.) driven by repeated elements and novel gene families across ecological guilds.</title>
        <authorList>
            <consortium name="Lawrence Berkeley National Laboratory"/>
            <person name="Harder C.B."/>
            <person name="Miyauchi S."/>
            <person name="Viragh M."/>
            <person name="Kuo A."/>
            <person name="Thoen E."/>
            <person name="Andreopoulos B."/>
            <person name="Lu D."/>
            <person name="Skrede I."/>
            <person name="Drula E."/>
            <person name="Henrissat B."/>
            <person name="Morin E."/>
            <person name="Kohler A."/>
            <person name="Barry K."/>
            <person name="LaButti K."/>
            <person name="Morin E."/>
            <person name="Salamov A."/>
            <person name="Lipzen A."/>
            <person name="Mereny Z."/>
            <person name="Hegedus B."/>
            <person name="Baldrian P."/>
            <person name="Stursova M."/>
            <person name="Weitz H."/>
            <person name="Taylor A."/>
            <person name="Grigoriev I.V."/>
            <person name="Nagy L.G."/>
            <person name="Martin F."/>
            <person name="Kauserud H."/>
        </authorList>
    </citation>
    <scope>NUCLEOTIDE SEQUENCE</scope>
    <source>
        <strain evidence="2">CBHHK200</strain>
    </source>
</reference>
<dbReference type="Pfam" id="PF18758">
    <property type="entry name" value="KDZ"/>
    <property type="match status" value="1"/>
</dbReference>
<name>A0AAD6TBN3_9AGAR</name>
<dbReference type="Pfam" id="PF18803">
    <property type="entry name" value="CxC2"/>
    <property type="match status" value="1"/>
</dbReference>
<feature type="domain" description="CxC2-like cysteine cluster KDZ transposase-associated" evidence="1">
    <location>
        <begin position="30"/>
        <end position="139"/>
    </location>
</feature>
<dbReference type="PANTHER" id="PTHR33096:SF1">
    <property type="entry name" value="CXC1-LIKE CYSTEINE CLUSTER ASSOCIATED WITH KDZ TRANSPOSASES DOMAIN-CONTAINING PROTEIN"/>
    <property type="match status" value="1"/>
</dbReference>
<evidence type="ECO:0000259" key="1">
    <source>
        <dbReference type="Pfam" id="PF18803"/>
    </source>
</evidence>
<evidence type="ECO:0000313" key="3">
    <source>
        <dbReference type="Proteomes" id="UP001218188"/>
    </source>
</evidence>
<dbReference type="InterPro" id="IPR041457">
    <property type="entry name" value="CxC2_KDZ-assoc"/>
</dbReference>
<protein>
    <recommendedName>
        <fullName evidence="1">CxC2-like cysteine cluster KDZ transposase-associated domain-containing protein</fullName>
    </recommendedName>
</protein>
<evidence type="ECO:0000313" key="2">
    <source>
        <dbReference type="EMBL" id="KAJ7041463.1"/>
    </source>
</evidence>
<dbReference type="InterPro" id="IPR040521">
    <property type="entry name" value="KDZ"/>
</dbReference>
<sequence length="896" mass="101411">MFISLMRHIANAPFHRIEIWTGEMFERTTLKALGLRIQLGHWDPADPRCGAPDAAAGEAFVIVDSDAVHEVALDFCGCGPGGAKSRQLLRAGFYPATGGNPRTAATFTVMRRFHLLSLESKISAYEFYHSLARGTNNTGLDPLAKDRYHEFLRMTRQWRHIQMLKRAGRGHDLTGPLGTAPGECALLCPACPQPDKNLPANWEDTPEEHKFIYALFLAMDANFRLKRKDVSSEEADPGLGTGWSFFCEVKAYMAHLTNNWDTVQERSTCVAHDAVDQPDREARGTASSGIGAVDCARHNMKRPNAVGDLQFGERYINMDYMFFKSIAGTELQHFFVSYDIACQWHKNIWGRMEDYAEDIHYLPQGKFMSFLVPKFHLPAHIEACNLRFSFNLTRYVGQTDGEAPERGWANANPLASSTKEMGPGARRDALDDHFNDWNYKKIIALGKHKLDLFLGDCLPSCAGRMMLKKMEDAVPQMVEKKAALAEMEASLEAASGALEEGPVKAWTAMAETWEKDPDEPNPFETKNKEDHLAKVQHDLAVEAAAREASGKNLEGTVRDDMHITEMIAMGLQLEEHQRTLAFDTAATGLHPTTNQRRAMVERTSKLRRKILAWIDIQHGFFPSVKVLRTNEDQARARIARTQPIPGLKVHELKLWLPSVLMKQPGALAGMSQLQKEAVGYEYRLRVGQASEALDEIRRQLLRKDANVRGVRENMRSKTALNVLDDRVRRMSAQYRVARRALETLGSAVGERDWEKTLRPLLESDVRGMPRATFGDAERQRGGRSREPALRIEWAKARARALRWTEEVELLEEEMRRIQQFLTWRANWWRQRADGRGREDGPQREGERAYAYRQAKLQGDLCANFAAKWAHLPELKIELVVDDDDKVVSKSSPKLGI</sequence>